<dbReference type="InterPro" id="IPR010920">
    <property type="entry name" value="LSM_dom_sf"/>
</dbReference>
<comment type="subcellular location">
    <subcellularLocation>
        <location evidence="1">Cell membrane</location>
        <topology evidence="1">Multi-pass membrane protein</topology>
    </subcellularLocation>
</comment>
<sequence>MDFITYLKEFFSFDFIGMKYSYTLWFLALVFYLITNKFLRKLINKRLKIYLYKRRRKIFYRFLFIRFIKITKPFITTFNFFLLEHTVSIFIQNEYLSYIVFLIYLFLFSWCSYQTSKFFIHINLTIKIRKKRINRRKIFYNLYVNVSKVLIFLVVFIILLSKIGVDLSTLLTSLGIGSAILAFSAKNTLTNFFDSLILVGEDAFRVGDWIQTKDIEGDVVEFGVLSTKIRTFENSMVTIPNSVLVHDYVKNLSMREIGRRIKFNLRLKFTNDTDEIDKVIKEIRSMLGKNPLIVTTDKIKEQRKRTKKKYNEDSLYNIEDKYGIKRSFLVYFDAIDKYSMNILVYAFSVSINWEDWLDTKEDVLKKVIQIIDNSSLELAYPKNEIILDKTSINATTVK</sequence>
<evidence type="ECO:0000313" key="11">
    <source>
        <dbReference type="EMBL" id="CAA6806446.1"/>
    </source>
</evidence>
<dbReference type="InterPro" id="IPR045042">
    <property type="entry name" value="YnaI-like"/>
</dbReference>
<dbReference type="GO" id="GO:0005886">
    <property type="term" value="C:plasma membrane"/>
    <property type="evidence" value="ECO:0007669"/>
    <property type="project" value="UniProtKB-SubCell"/>
</dbReference>
<evidence type="ECO:0000256" key="6">
    <source>
        <dbReference type="ARBA" id="ARBA00023136"/>
    </source>
</evidence>
<dbReference type="Pfam" id="PF00924">
    <property type="entry name" value="MS_channel_2nd"/>
    <property type="match status" value="1"/>
</dbReference>
<dbReference type="InterPro" id="IPR049142">
    <property type="entry name" value="MS_channel_1st"/>
</dbReference>
<keyword evidence="6 7" id="KW-0472">Membrane</keyword>
<dbReference type="PANTHER" id="PTHR43634:SF2">
    <property type="entry name" value="LOW CONDUCTANCE MECHANOSENSITIVE CHANNEL YNAI"/>
    <property type="match status" value="1"/>
</dbReference>
<name>A0A6S6SV62_9BACT</name>
<evidence type="ECO:0000256" key="1">
    <source>
        <dbReference type="ARBA" id="ARBA00004651"/>
    </source>
</evidence>
<evidence type="ECO:0000256" key="5">
    <source>
        <dbReference type="ARBA" id="ARBA00022989"/>
    </source>
</evidence>
<reference evidence="11" key="1">
    <citation type="submission" date="2020-01" db="EMBL/GenBank/DDBJ databases">
        <authorList>
            <person name="Meier V. D."/>
            <person name="Meier V D."/>
        </authorList>
    </citation>
    <scope>NUCLEOTIDE SEQUENCE</scope>
    <source>
        <strain evidence="11">HLG_WM_MAG_12</strain>
    </source>
</reference>
<dbReference type="InterPro" id="IPR006685">
    <property type="entry name" value="MscS_channel_2nd"/>
</dbReference>
<feature type="domain" description="Mechanosensitive ion channel MscS" evidence="8">
    <location>
        <begin position="187"/>
        <end position="253"/>
    </location>
</feature>
<dbReference type="InterPro" id="IPR011014">
    <property type="entry name" value="MscS_channel_TM-2"/>
</dbReference>
<gene>
    <name evidence="11" type="ORF">HELGO_WM13622</name>
</gene>
<evidence type="ECO:0000256" key="4">
    <source>
        <dbReference type="ARBA" id="ARBA00022692"/>
    </source>
</evidence>
<evidence type="ECO:0000256" key="7">
    <source>
        <dbReference type="SAM" id="Phobius"/>
    </source>
</evidence>
<evidence type="ECO:0000256" key="2">
    <source>
        <dbReference type="ARBA" id="ARBA00008017"/>
    </source>
</evidence>
<dbReference type="Pfam" id="PF21082">
    <property type="entry name" value="MS_channel_3rd"/>
    <property type="match status" value="1"/>
</dbReference>
<comment type="similarity">
    <text evidence="2">Belongs to the MscS (TC 1.A.23) family.</text>
</comment>
<evidence type="ECO:0000256" key="3">
    <source>
        <dbReference type="ARBA" id="ARBA00022475"/>
    </source>
</evidence>
<evidence type="ECO:0000259" key="9">
    <source>
        <dbReference type="Pfam" id="PF21082"/>
    </source>
</evidence>
<dbReference type="SUPFAM" id="SSF50182">
    <property type="entry name" value="Sm-like ribonucleoproteins"/>
    <property type="match status" value="1"/>
</dbReference>
<dbReference type="Gene3D" id="1.10.287.1260">
    <property type="match status" value="1"/>
</dbReference>
<feature type="domain" description="Mechanosensitive ion channel MscS C-terminal" evidence="9">
    <location>
        <begin position="268"/>
        <end position="372"/>
    </location>
</feature>
<protein>
    <submittedName>
        <fullName evidence="11">MscS Mechanosensitive ion channel</fullName>
    </submittedName>
</protein>
<feature type="transmembrane region" description="Helical" evidence="7">
    <location>
        <begin position="95"/>
        <end position="113"/>
    </location>
</feature>
<feature type="transmembrane region" description="Helical" evidence="7">
    <location>
        <begin position="20"/>
        <end position="39"/>
    </location>
</feature>
<dbReference type="GO" id="GO:0008381">
    <property type="term" value="F:mechanosensitive monoatomic ion channel activity"/>
    <property type="evidence" value="ECO:0007669"/>
    <property type="project" value="UniProtKB-ARBA"/>
</dbReference>
<proteinExistence type="inferred from homology"/>
<feature type="domain" description="Mechanosensitive ion channel transmembrane helices 2/3" evidence="10">
    <location>
        <begin position="145"/>
        <end position="183"/>
    </location>
</feature>
<keyword evidence="4 7" id="KW-0812">Transmembrane</keyword>
<dbReference type="Pfam" id="PF21088">
    <property type="entry name" value="MS_channel_1st"/>
    <property type="match status" value="1"/>
</dbReference>
<evidence type="ECO:0000259" key="8">
    <source>
        <dbReference type="Pfam" id="PF00924"/>
    </source>
</evidence>
<keyword evidence="5 7" id="KW-1133">Transmembrane helix</keyword>
<dbReference type="InterPro" id="IPR049278">
    <property type="entry name" value="MS_channel_C"/>
</dbReference>
<dbReference type="InterPro" id="IPR011066">
    <property type="entry name" value="MscS_channel_C_sf"/>
</dbReference>
<dbReference type="PANTHER" id="PTHR43634">
    <property type="entry name" value="OW CONDUCTANCE MECHANOSENSITIVE CHANNEL"/>
    <property type="match status" value="1"/>
</dbReference>
<dbReference type="AlphaFoldDB" id="A0A6S6SV62"/>
<evidence type="ECO:0000259" key="10">
    <source>
        <dbReference type="Pfam" id="PF21088"/>
    </source>
</evidence>
<feature type="transmembrane region" description="Helical" evidence="7">
    <location>
        <begin position="138"/>
        <end position="161"/>
    </location>
</feature>
<dbReference type="EMBL" id="CACVAW010000023">
    <property type="protein sequence ID" value="CAA6806446.1"/>
    <property type="molecule type" value="Genomic_DNA"/>
</dbReference>
<accession>A0A6S6SV62</accession>
<dbReference type="SUPFAM" id="SSF82689">
    <property type="entry name" value="Mechanosensitive channel protein MscS (YggB), C-terminal domain"/>
    <property type="match status" value="1"/>
</dbReference>
<feature type="transmembrane region" description="Helical" evidence="7">
    <location>
        <begin position="59"/>
        <end position="83"/>
    </location>
</feature>
<dbReference type="Gene3D" id="3.30.70.100">
    <property type="match status" value="1"/>
</dbReference>
<keyword evidence="3" id="KW-1003">Cell membrane</keyword>
<dbReference type="InterPro" id="IPR023408">
    <property type="entry name" value="MscS_beta-dom_sf"/>
</dbReference>
<dbReference type="Gene3D" id="2.30.30.60">
    <property type="match status" value="1"/>
</dbReference>
<organism evidence="11">
    <name type="scientific">uncultured Campylobacterales bacterium</name>
    <dbReference type="NCBI Taxonomy" id="352960"/>
    <lineage>
        <taxon>Bacteria</taxon>
        <taxon>Pseudomonadati</taxon>
        <taxon>Campylobacterota</taxon>
        <taxon>Epsilonproteobacteria</taxon>
        <taxon>Campylobacterales</taxon>
        <taxon>environmental samples</taxon>
    </lineage>
</organism>
<dbReference type="SUPFAM" id="SSF82861">
    <property type="entry name" value="Mechanosensitive channel protein MscS (YggB), transmembrane region"/>
    <property type="match status" value="1"/>
</dbReference>